<dbReference type="EMBL" id="RAQO01000012">
    <property type="protein sequence ID" value="RKF13218.1"/>
    <property type="molecule type" value="Genomic_DNA"/>
</dbReference>
<evidence type="ECO:0000259" key="4">
    <source>
        <dbReference type="PROSITE" id="PS51462"/>
    </source>
</evidence>
<sequence length="178" mass="19929">MTHIFHYCPRCASSDLKQHGQQFSCVNPDCQQVFFQNVAAATAALIVKDEQLLLIRRAKEPGLGKLGFPGGFVDPGESLERALTREVKEEIGLDCCAMSYLYSACNPYEYAGIVYYTSDAFFEVEVLDHNFKAEPSEVQEVLWLPIVSIKAQDFAFKTHANAFECWKTKNGKPGKSAF</sequence>
<gene>
    <name evidence="5" type="ORF">DBZ36_19355</name>
</gene>
<dbReference type="Pfam" id="PF00293">
    <property type="entry name" value="NUDIX"/>
    <property type="match status" value="1"/>
</dbReference>
<dbReference type="InterPro" id="IPR020476">
    <property type="entry name" value="Nudix_hydrolase"/>
</dbReference>
<dbReference type="GO" id="GO:0016787">
    <property type="term" value="F:hydrolase activity"/>
    <property type="evidence" value="ECO:0007669"/>
    <property type="project" value="UniProtKB-KW"/>
</dbReference>
<protein>
    <submittedName>
        <fullName evidence="5">NUDIX domain-containing protein</fullName>
    </submittedName>
</protein>
<comment type="caution">
    <text evidence="5">The sequence shown here is derived from an EMBL/GenBank/DDBJ whole genome shotgun (WGS) entry which is preliminary data.</text>
</comment>
<dbReference type="InterPro" id="IPR015797">
    <property type="entry name" value="NUDIX_hydrolase-like_dom_sf"/>
</dbReference>
<dbReference type="AlphaFoldDB" id="A0A420E660"/>
<evidence type="ECO:0000313" key="5">
    <source>
        <dbReference type="EMBL" id="RKF13218.1"/>
    </source>
</evidence>
<evidence type="ECO:0000256" key="2">
    <source>
        <dbReference type="ARBA" id="ARBA00022801"/>
    </source>
</evidence>
<evidence type="ECO:0000256" key="1">
    <source>
        <dbReference type="ARBA" id="ARBA00001946"/>
    </source>
</evidence>
<name>A0A420E660_9ALTE</name>
<proteinExistence type="inferred from homology"/>
<dbReference type="OrthoDB" id="542521at2"/>
<dbReference type="InterPro" id="IPR000086">
    <property type="entry name" value="NUDIX_hydrolase_dom"/>
</dbReference>
<organism evidence="5 6">
    <name type="scientific">Alginatibacterium sediminis</name>
    <dbReference type="NCBI Taxonomy" id="2164068"/>
    <lineage>
        <taxon>Bacteria</taxon>
        <taxon>Pseudomonadati</taxon>
        <taxon>Pseudomonadota</taxon>
        <taxon>Gammaproteobacteria</taxon>
        <taxon>Alteromonadales</taxon>
        <taxon>Alteromonadaceae</taxon>
        <taxon>Alginatibacterium</taxon>
    </lineage>
</organism>
<dbReference type="Proteomes" id="UP000286482">
    <property type="component" value="Unassembled WGS sequence"/>
</dbReference>
<comment type="similarity">
    <text evidence="3">Belongs to the Nudix hydrolase family.</text>
</comment>
<reference evidence="5 6" key="1">
    <citation type="submission" date="2018-09" db="EMBL/GenBank/DDBJ databases">
        <authorList>
            <person name="Wang Z."/>
        </authorList>
    </citation>
    <scope>NUCLEOTIDE SEQUENCE [LARGE SCALE GENOMIC DNA]</scope>
    <source>
        <strain evidence="5 6">ALS 81</strain>
    </source>
</reference>
<keyword evidence="6" id="KW-1185">Reference proteome</keyword>
<feature type="domain" description="Nudix hydrolase" evidence="4">
    <location>
        <begin position="36"/>
        <end position="169"/>
    </location>
</feature>
<dbReference type="PROSITE" id="PS51462">
    <property type="entry name" value="NUDIX"/>
    <property type="match status" value="1"/>
</dbReference>
<dbReference type="PANTHER" id="PTHR43046">
    <property type="entry name" value="GDP-MANNOSE MANNOSYL HYDROLASE"/>
    <property type="match status" value="1"/>
</dbReference>
<dbReference type="InterPro" id="IPR020084">
    <property type="entry name" value="NUDIX_hydrolase_CS"/>
</dbReference>
<accession>A0A420E660</accession>
<keyword evidence="2 3" id="KW-0378">Hydrolase</keyword>
<evidence type="ECO:0000313" key="6">
    <source>
        <dbReference type="Proteomes" id="UP000286482"/>
    </source>
</evidence>
<dbReference type="SUPFAM" id="SSF55811">
    <property type="entry name" value="Nudix"/>
    <property type="match status" value="1"/>
</dbReference>
<dbReference type="Gene3D" id="3.90.79.10">
    <property type="entry name" value="Nucleoside Triphosphate Pyrophosphohydrolase"/>
    <property type="match status" value="1"/>
</dbReference>
<comment type="cofactor">
    <cofactor evidence="1">
        <name>Mg(2+)</name>
        <dbReference type="ChEBI" id="CHEBI:18420"/>
    </cofactor>
</comment>
<dbReference type="PANTHER" id="PTHR43046:SF14">
    <property type="entry name" value="MUTT_NUDIX FAMILY PROTEIN"/>
    <property type="match status" value="1"/>
</dbReference>
<dbReference type="PRINTS" id="PR00502">
    <property type="entry name" value="NUDIXFAMILY"/>
</dbReference>
<dbReference type="RefSeq" id="WP_120356631.1">
    <property type="nucleotide sequence ID" value="NZ_RAQO01000012.1"/>
</dbReference>
<evidence type="ECO:0000256" key="3">
    <source>
        <dbReference type="RuleBase" id="RU003476"/>
    </source>
</evidence>
<dbReference type="PROSITE" id="PS00893">
    <property type="entry name" value="NUDIX_BOX"/>
    <property type="match status" value="1"/>
</dbReference>
<dbReference type="CDD" id="cd04681">
    <property type="entry name" value="NUDIX_Hydrolase"/>
    <property type="match status" value="1"/>
</dbReference>